<evidence type="ECO:0000313" key="8">
    <source>
        <dbReference type="Proteomes" id="UP000215902"/>
    </source>
</evidence>
<accession>A0A267F7J4</accession>
<dbReference type="PANTHER" id="PTHR18947">
    <property type="entry name" value="HOOK PROTEINS"/>
    <property type="match status" value="1"/>
</dbReference>
<proteinExistence type="predicted"/>
<dbReference type="Pfam" id="PF19047">
    <property type="entry name" value="HOOK_N"/>
    <property type="match status" value="1"/>
</dbReference>
<evidence type="ECO:0000259" key="6">
    <source>
        <dbReference type="Pfam" id="PF19047"/>
    </source>
</evidence>
<keyword evidence="8" id="KW-1185">Reference proteome</keyword>
<feature type="compositionally biased region" description="Low complexity" evidence="5">
    <location>
        <begin position="697"/>
        <end position="751"/>
    </location>
</feature>
<keyword evidence="2" id="KW-0963">Cytoplasm</keyword>
<sequence>MDYSCPLTFQVEREQAESSPRMMPETGNIRGSFASLFSWIETFHTLDDALKYEDLMEQDFLFDVLHQIDSRPLWTEPVSCAKDSASQVHNSSALAVQLLTCYMDCLNQAVLLPMIDVSALVNYSADLHRSQQEMRKILLLVLGLVIQSDRKDDFIAVMETLPGEVKEDIMESYKELSAQLVRLDTLDDSTALQRCCSDRLACFKRGSQALREKLYLESVLLSAQTASSTGPDLLKSLRPPEGLVDFHGYQLLLGSANQQAASLAAQLDDRAAEAAQLADRLRQKKEKTKRLKAQLKNLSCSDKATKLKDLQDENERLKESLGNTEELQAEVVSLRQKLAEFEYFKARVQELRSENGQLLDERQQAEQRLAAMRSQAEAAAERLADCQQRCEELAGQRDAAAEKSTATARRLAAENRQLREALDALGGADAAAAATAAAAAAASAAGDADGTAGPSLAAELATAARIRDLEAEVDRLRAAVASAAPESSTKSNEDGALLEAAERALEEAGRRAERLLAERTAAESMAADVKRKLSAVLEERAKAETAAAAEIAAAREATADSERRAAESERRLQQLLAERAETAAEAAATAAAEAETEVVLQASQELAKHLARLSGNNRTLRLSCDKLKAELERLAGVELEVLKLRSDREADGRLLRRLETENRQLKRALDSNNSAAAAAACLPLTSKSVSETLESASANSKSASATSKSASTAFKSASANSKPASATSKSASATLKSASATLKSASATSKPVLVAARNGTRMPAG</sequence>
<feature type="coiled-coil region" evidence="4">
    <location>
        <begin position="264"/>
        <end position="421"/>
    </location>
</feature>
<feature type="coiled-coil region" evidence="4">
    <location>
        <begin position="498"/>
        <end position="630"/>
    </location>
</feature>
<evidence type="ECO:0000313" key="7">
    <source>
        <dbReference type="EMBL" id="PAA69741.1"/>
    </source>
</evidence>
<comment type="subcellular location">
    <subcellularLocation>
        <location evidence="1">Cytoplasm</location>
    </subcellularLocation>
</comment>
<dbReference type="AlphaFoldDB" id="A0A267F7J4"/>
<dbReference type="Proteomes" id="UP000215902">
    <property type="component" value="Unassembled WGS sequence"/>
</dbReference>
<dbReference type="InterPro" id="IPR043936">
    <property type="entry name" value="HOOK_N"/>
</dbReference>
<evidence type="ECO:0000256" key="4">
    <source>
        <dbReference type="SAM" id="Coils"/>
    </source>
</evidence>
<evidence type="ECO:0000256" key="2">
    <source>
        <dbReference type="ARBA" id="ARBA00022490"/>
    </source>
</evidence>
<dbReference type="GO" id="GO:0005737">
    <property type="term" value="C:cytoplasm"/>
    <property type="evidence" value="ECO:0007669"/>
    <property type="project" value="UniProtKB-SubCell"/>
</dbReference>
<feature type="region of interest" description="Disordered" evidence="5">
    <location>
        <begin position="697"/>
        <end position="765"/>
    </location>
</feature>
<dbReference type="STRING" id="282301.A0A267F7J4"/>
<evidence type="ECO:0000256" key="3">
    <source>
        <dbReference type="ARBA" id="ARBA00023054"/>
    </source>
</evidence>
<dbReference type="GO" id="GO:0030705">
    <property type="term" value="P:cytoskeleton-dependent intracellular transport"/>
    <property type="evidence" value="ECO:0007669"/>
    <property type="project" value="InterPro"/>
</dbReference>
<dbReference type="Gene3D" id="1.10.287.1490">
    <property type="match status" value="1"/>
</dbReference>
<evidence type="ECO:0000256" key="5">
    <source>
        <dbReference type="SAM" id="MobiDB-lite"/>
    </source>
</evidence>
<dbReference type="EMBL" id="NIVC01001295">
    <property type="protein sequence ID" value="PAA69741.1"/>
    <property type="molecule type" value="Genomic_DNA"/>
</dbReference>
<dbReference type="GO" id="GO:0005815">
    <property type="term" value="C:microtubule organizing center"/>
    <property type="evidence" value="ECO:0007669"/>
    <property type="project" value="TreeGrafter"/>
</dbReference>
<keyword evidence="3 4" id="KW-0175">Coiled coil</keyword>
<name>A0A267F7J4_9PLAT</name>
<gene>
    <name evidence="7" type="ORF">BOX15_Mlig011457g1</name>
</gene>
<dbReference type="GO" id="GO:0008017">
    <property type="term" value="F:microtubule binding"/>
    <property type="evidence" value="ECO:0007669"/>
    <property type="project" value="TreeGrafter"/>
</dbReference>
<protein>
    <recommendedName>
        <fullName evidence="6">HOOK N-terminal domain-containing protein</fullName>
    </recommendedName>
</protein>
<dbReference type="PANTHER" id="PTHR18947:SF28">
    <property type="entry name" value="GIRDIN, ISOFORM A"/>
    <property type="match status" value="1"/>
</dbReference>
<dbReference type="InterPro" id="IPR036872">
    <property type="entry name" value="CH_dom_sf"/>
</dbReference>
<dbReference type="Gene3D" id="1.10.418.10">
    <property type="entry name" value="Calponin-like domain"/>
    <property type="match status" value="1"/>
</dbReference>
<dbReference type="GO" id="GO:0031122">
    <property type="term" value="P:cytoplasmic microtubule organization"/>
    <property type="evidence" value="ECO:0007669"/>
    <property type="project" value="TreeGrafter"/>
</dbReference>
<reference evidence="7 8" key="1">
    <citation type="submission" date="2017-06" db="EMBL/GenBank/DDBJ databases">
        <title>A platform for efficient transgenesis in Macrostomum lignano, a flatworm model organism for stem cell research.</title>
        <authorList>
            <person name="Berezikov E."/>
        </authorList>
    </citation>
    <scope>NUCLEOTIDE SEQUENCE [LARGE SCALE GENOMIC DNA]</scope>
    <source>
        <strain evidence="7">DV1</strain>
        <tissue evidence="7">Whole organism</tissue>
    </source>
</reference>
<dbReference type="OrthoDB" id="10254988at2759"/>
<dbReference type="GO" id="GO:0051959">
    <property type="term" value="F:dynein light intermediate chain binding"/>
    <property type="evidence" value="ECO:0007669"/>
    <property type="project" value="TreeGrafter"/>
</dbReference>
<feature type="domain" description="HOOK N-terminal" evidence="6">
    <location>
        <begin position="34"/>
        <end position="174"/>
    </location>
</feature>
<comment type="caution">
    <text evidence="7">The sequence shown here is derived from an EMBL/GenBank/DDBJ whole genome shotgun (WGS) entry which is preliminary data.</text>
</comment>
<evidence type="ECO:0000256" key="1">
    <source>
        <dbReference type="ARBA" id="ARBA00004496"/>
    </source>
</evidence>
<organism evidence="7 8">
    <name type="scientific">Macrostomum lignano</name>
    <dbReference type="NCBI Taxonomy" id="282301"/>
    <lineage>
        <taxon>Eukaryota</taxon>
        <taxon>Metazoa</taxon>
        <taxon>Spiralia</taxon>
        <taxon>Lophotrochozoa</taxon>
        <taxon>Platyhelminthes</taxon>
        <taxon>Rhabditophora</taxon>
        <taxon>Macrostomorpha</taxon>
        <taxon>Macrostomida</taxon>
        <taxon>Macrostomidae</taxon>
        <taxon>Macrostomum</taxon>
    </lineage>
</organism>
<dbReference type="SUPFAM" id="SSF116907">
    <property type="entry name" value="Hook domain"/>
    <property type="match status" value="1"/>
</dbReference>